<protein>
    <recommendedName>
        <fullName evidence="2">Pili assembly chaperone N-terminal domain-containing protein</fullName>
    </recommendedName>
</protein>
<sequence>MITDMHIRSLTLIVITLSLLAPSVVGAFGVSPPFITVHKLVAGSRYETTITLVQGQPDVDLEVKAVFDVPEKIREWFSVDKGYQFIIPAGVQQFPIQVVIQVPKDTGLGIYNGHLRINTVPQ</sequence>
<gene>
    <name evidence="1" type="ORF">LCGC14_2669400</name>
</gene>
<comment type="caution">
    <text evidence="1">The sequence shown here is derived from an EMBL/GenBank/DDBJ whole genome shotgun (WGS) entry which is preliminary data.</text>
</comment>
<dbReference type="AlphaFoldDB" id="A0A0F8ZPL4"/>
<evidence type="ECO:0008006" key="2">
    <source>
        <dbReference type="Google" id="ProtNLM"/>
    </source>
</evidence>
<organism evidence="1">
    <name type="scientific">marine sediment metagenome</name>
    <dbReference type="NCBI Taxonomy" id="412755"/>
    <lineage>
        <taxon>unclassified sequences</taxon>
        <taxon>metagenomes</taxon>
        <taxon>ecological metagenomes</taxon>
    </lineage>
</organism>
<dbReference type="EMBL" id="LAZR01046760">
    <property type="protein sequence ID" value="KKK95778.1"/>
    <property type="molecule type" value="Genomic_DNA"/>
</dbReference>
<proteinExistence type="predicted"/>
<evidence type="ECO:0000313" key="1">
    <source>
        <dbReference type="EMBL" id="KKK95778.1"/>
    </source>
</evidence>
<name>A0A0F8ZPL4_9ZZZZ</name>
<reference evidence="1" key="1">
    <citation type="journal article" date="2015" name="Nature">
        <title>Complex archaea that bridge the gap between prokaryotes and eukaryotes.</title>
        <authorList>
            <person name="Spang A."/>
            <person name="Saw J.H."/>
            <person name="Jorgensen S.L."/>
            <person name="Zaremba-Niedzwiedzka K."/>
            <person name="Martijn J."/>
            <person name="Lind A.E."/>
            <person name="van Eijk R."/>
            <person name="Schleper C."/>
            <person name="Guy L."/>
            <person name="Ettema T.J."/>
        </authorList>
    </citation>
    <scope>NUCLEOTIDE SEQUENCE</scope>
</reference>
<accession>A0A0F8ZPL4</accession>
<feature type="non-terminal residue" evidence="1">
    <location>
        <position position="122"/>
    </location>
</feature>